<comment type="caution">
    <text evidence="1">The sequence shown here is derived from an EMBL/GenBank/DDBJ whole genome shotgun (WGS) entry which is preliminary data.</text>
</comment>
<dbReference type="STRING" id="100884.GCA_000269565_00333"/>
<proteinExistence type="predicted"/>
<protein>
    <submittedName>
        <fullName evidence="1">Uncharacterized protein</fullName>
    </submittedName>
</protein>
<evidence type="ECO:0000313" key="1">
    <source>
        <dbReference type="EMBL" id="EFW04059.1"/>
    </source>
</evidence>
<name>E7GD37_9FIRM</name>
<evidence type="ECO:0000313" key="2">
    <source>
        <dbReference type="Proteomes" id="UP000003157"/>
    </source>
</evidence>
<reference evidence="1 2" key="1">
    <citation type="submission" date="2010-12" db="EMBL/GenBank/DDBJ databases">
        <title>The Genome Sequence of Coprobacillus sp. strain 29_1.</title>
        <authorList>
            <consortium name="The Broad Institute Genome Sequencing Platform"/>
            <person name="Earl A."/>
            <person name="Ward D."/>
            <person name="Feldgarden M."/>
            <person name="Gevers D."/>
            <person name="Daigneault M."/>
            <person name="Sibley C.D."/>
            <person name="White A."/>
            <person name="Strauss J."/>
            <person name="Allen-Vercoe E."/>
            <person name="Young S.K."/>
            <person name="Zeng Q."/>
            <person name="Gargeya S."/>
            <person name="Fitzgerald M."/>
            <person name="Haas B."/>
            <person name="Abouelleil A."/>
            <person name="Alvarado L."/>
            <person name="Arachchi H.M."/>
            <person name="Berlin A."/>
            <person name="Brown A."/>
            <person name="Chapman S.B."/>
            <person name="Chen Z."/>
            <person name="Dunbar C."/>
            <person name="Freedman E."/>
            <person name="Gearin G."/>
            <person name="Gellesch M."/>
            <person name="Goldberg J."/>
            <person name="Griggs A."/>
            <person name="Gujja S."/>
            <person name="Heilman E."/>
            <person name="Heiman D."/>
            <person name="Howarth C."/>
            <person name="Larson L."/>
            <person name="Lui A."/>
            <person name="MacDonald P.J.P."/>
            <person name="Mehta T."/>
            <person name="Montmayeur A."/>
            <person name="Murphy C."/>
            <person name="Neiman D."/>
            <person name="Pearson M."/>
            <person name="Priest M."/>
            <person name="Roberts A."/>
            <person name="Saif S."/>
            <person name="Shea T."/>
            <person name="Shenoy N."/>
            <person name="Sisk P."/>
            <person name="Stolte C."/>
            <person name="Sykes S."/>
            <person name="White J."/>
            <person name="Yandava C."/>
            <person name="Nusbaum C."/>
            <person name="Birren B."/>
        </authorList>
    </citation>
    <scope>NUCLEOTIDE SEQUENCE [LARGE SCALE GENOMIC DNA]</scope>
    <source>
        <strain evidence="1 2">29_1</strain>
    </source>
</reference>
<gene>
    <name evidence="1" type="ORF">HMPREF9488_02680</name>
</gene>
<dbReference type="eggNOG" id="COG0789">
    <property type="taxonomic scope" value="Bacteria"/>
</dbReference>
<dbReference type="AlphaFoldDB" id="E7GD37"/>
<organism evidence="1 2">
    <name type="scientific">Coprobacillus cateniformis</name>
    <dbReference type="NCBI Taxonomy" id="100884"/>
    <lineage>
        <taxon>Bacteria</taxon>
        <taxon>Bacillati</taxon>
        <taxon>Bacillota</taxon>
        <taxon>Erysipelotrichia</taxon>
        <taxon>Erysipelotrichales</taxon>
        <taxon>Coprobacillaceae</taxon>
        <taxon>Coprobacillus</taxon>
    </lineage>
</organism>
<keyword evidence="2" id="KW-1185">Reference proteome</keyword>
<dbReference type="EMBL" id="ADKX01000040">
    <property type="protein sequence ID" value="EFW04059.1"/>
    <property type="molecule type" value="Genomic_DNA"/>
</dbReference>
<dbReference type="HOGENOM" id="CLU_1719223_0_0_9"/>
<dbReference type="Proteomes" id="UP000003157">
    <property type="component" value="Unassembled WGS sequence"/>
</dbReference>
<sequence>MIILGLEIVLIQGSFIGQKIYTSRILSISFVNLTTISPSQMIDYSPLHPFGEKYALEQIQEVETGFYGSRLLFLYDKGDFYYQIKFKNGKTISIGDCYTLPLYEKHTYSELVEMDRLIMQYKPHKISSDKNFEYIQMDQEYIDRFLSIVNNQ</sequence>
<accession>E7GD37</accession>